<dbReference type="Gene3D" id="3.30.2310.20">
    <property type="entry name" value="RelE-like"/>
    <property type="match status" value="1"/>
</dbReference>
<sequence length="98" mass="11557">MIYEVKLTEKSKIDFQQLDNSQKQQILKSFMKIELHGMQTGQQLHGKLKDCRKLKHKRLGLRVIFRESNFGIEIIEIIAIGRRSDNEVYTIAEKRLGR</sequence>
<accession>A0A2T5DCW2</accession>
<dbReference type="EMBL" id="PYGR01000025">
    <property type="protein sequence ID" value="PTO35459.1"/>
    <property type="molecule type" value="Genomic_DNA"/>
</dbReference>
<dbReference type="Proteomes" id="UP000244022">
    <property type="component" value="Unassembled WGS sequence"/>
</dbReference>
<name>A0A2T5DCW2_ENTMU</name>
<reference evidence="1 2" key="1">
    <citation type="submission" date="2018-03" db="EMBL/GenBank/DDBJ databases">
        <title>Draft genome sequences of four Enterococcus mundtii strains isolated from beef slaughterhouses in Kenya.</title>
        <authorList>
            <person name="Wambui J."/>
            <person name="Stevens M."/>
            <person name="Njage P."/>
            <person name="Stephan R."/>
            <person name="Tasara T."/>
        </authorList>
    </citation>
    <scope>NUCLEOTIDE SEQUENCE [LARGE SCALE GENOMIC DNA]</scope>
    <source>
        <strain evidence="1 2">H18-EM</strain>
    </source>
</reference>
<evidence type="ECO:0000313" key="1">
    <source>
        <dbReference type="EMBL" id="PTO35459.1"/>
    </source>
</evidence>
<dbReference type="SUPFAM" id="SSF143011">
    <property type="entry name" value="RelE-like"/>
    <property type="match status" value="1"/>
</dbReference>
<dbReference type="AlphaFoldDB" id="A0A2T5DCW2"/>
<dbReference type="InterPro" id="IPR035093">
    <property type="entry name" value="RelE/ParE_toxin_dom_sf"/>
</dbReference>
<organism evidence="1 2">
    <name type="scientific">Enterococcus mundtii</name>
    <dbReference type="NCBI Taxonomy" id="53346"/>
    <lineage>
        <taxon>Bacteria</taxon>
        <taxon>Bacillati</taxon>
        <taxon>Bacillota</taxon>
        <taxon>Bacilli</taxon>
        <taxon>Lactobacillales</taxon>
        <taxon>Enterococcaceae</taxon>
        <taxon>Enterococcus</taxon>
    </lineage>
</organism>
<evidence type="ECO:0000313" key="2">
    <source>
        <dbReference type="Proteomes" id="UP000244022"/>
    </source>
</evidence>
<gene>
    <name evidence="1" type="ORF">C6N14_07460</name>
</gene>
<dbReference type="RefSeq" id="WP_019723615.1">
    <property type="nucleotide sequence ID" value="NZ_JADNBP010000009.1"/>
</dbReference>
<proteinExistence type="predicted"/>
<protein>
    <submittedName>
        <fullName evidence="1">Addiction module toxin RelE</fullName>
    </submittedName>
</protein>
<comment type="caution">
    <text evidence="1">The sequence shown here is derived from an EMBL/GenBank/DDBJ whole genome shotgun (WGS) entry which is preliminary data.</text>
</comment>